<accession>A9D8H0</accession>
<dbReference type="Proteomes" id="UP000004291">
    <property type="component" value="Chromosome"/>
</dbReference>
<sequence>MSRNSKIEFLFDHQFRGLKSLRKRCAITLLLDDANAEKIAERMFVCLNSSNGPSPIKYSIIRSLKNFNLFEEEMLDGRHIKSASTILLWIKAAINYRQMLNELPDEGIEKRFDEIRAEQLQDEAAVDEEEFFNHHDADADFNYWLEMACWKPEEAVALSMGKDPKVVNTATLNKELEERMNETAAASQSVFFREYLKRCEQVNRAQEIGRLPENITPSAFLEWANGQKMALDGKLAESLVGFAGPNSNSSSHQNENLHGKTRGVFLKIIFGLAVSHYDQSTDLYSRENTDVARRISDDLRLTGIDVDEKTVRKYLKDASEYLIGQDIKLKTPSASNRSNRTQ</sequence>
<protein>
    <submittedName>
        <fullName evidence="1">Uncharacterized protein</fullName>
    </submittedName>
</protein>
<dbReference type="HOGENOM" id="CLU_810792_0_0_5"/>
<proteinExistence type="predicted"/>
<organism evidence="1 2">
    <name type="scientific">Hoeflea phototrophica (strain DSM 17068 / NCIMB 14078 / DFL-43)</name>
    <dbReference type="NCBI Taxonomy" id="411684"/>
    <lineage>
        <taxon>Bacteria</taxon>
        <taxon>Pseudomonadati</taxon>
        <taxon>Pseudomonadota</taxon>
        <taxon>Alphaproteobacteria</taxon>
        <taxon>Hyphomicrobiales</taxon>
        <taxon>Rhizobiaceae</taxon>
        <taxon>Hoeflea</taxon>
    </lineage>
</organism>
<name>A9D8H0_HOEPD</name>
<evidence type="ECO:0000313" key="1">
    <source>
        <dbReference type="EMBL" id="EDQ33294.1"/>
    </source>
</evidence>
<comment type="caution">
    <text evidence="1">The sequence shown here is derived from an EMBL/GenBank/DDBJ whole genome shotgun (WGS) entry which is preliminary data.</text>
</comment>
<dbReference type="eggNOG" id="ENOG503358V">
    <property type="taxonomic scope" value="Bacteria"/>
</dbReference>
<keyword evidence="2" id="KW-1185">Reference proteome</keyword>
<evidence type="ECO:0000313" key="2">
    <source>
        <dbReference type="Proteomes" id="UP000004291"/>
    </source>
</evidence>
<reference evidence="1 2" key="1">
    <citation type="submission" date="2007-10" db="EMBL/GenBank/DDBJ databases">
        <authorList>
            <person name="Wagner-Dobler I."/>
            <person name="Ferriera S."/>
            <person name="Johnson J."/>
            <person name="Kravitz S."/>
            <person name="Beeson K."/>
            <person name="Sutton G."/>
            <person name="Rogers Y.-H."/>
            <person name="Friedman R."/>
            <person name="Frazier M."/>
            <person name="Venter J.C."/>
        </authorList>
    </citation>
    <scope>NUCLEOTIDE SEQUENCE [LARGE SCALE GENOMIC DNA]</scope>
    <source>
        <strain evidence="1 2">DFL-43</strain>
    </source>
</reference>
<reference evidence="1 2" key="2">
    <citation type="submission" date="2012-06" db="EMBL/GenBank/DDBJ databases">
        <authorList>
            <person name="Fiebig A."/>
        </authorList>
    </citation>
    <scope>NUCLEOTIDE SEQUENCE [LARGE SCALE GENOMIC DNA]</scope>
    <source>
        <strain evidence="1 2">DFL-43</strain>
    </source>
</reference>
<gene>
    <name evidence="1" type="ORF">HPDFL43_17501</name>
</gene>
<dbReference type="AlphaFoldDB" id="A9D8H0"/>
<dbReference type="STRING" id="411684.HPDFL43_17501"/>
<dbReference type="EMBL" id="ABIA03000004">
    <property type="protein sequence ID" value="EDQ33294.1"/>
    <property type="molecule type" value="Genomic_DNA"/>
</dbReference>